<evidence type="ECO:0000256" key="8">
    <source>
        <dbReference type="SAM" id="SignalP"/>
    </source>
</evidence>
<keyword evidence="5" id="KW-0136">Cellulose degradation</keyword>
<sequence length="371" mass="41581">MKKLVWLTCLSLMLTSLSSQVFALECQWPEWNTFKTNYLQDGRVVDASDPRLITTSEGQSYGLFFALVANDKQAFQQILTWTETHLAEGDLTAHLPAWLWGQKTTGTYGVLDNNSASDSDLWIAYSLAEAGRLWDNYYYKSLSHLVASRILREETLEVPGIGNVLLPGPQGFDKPDGSYRLNPSYVPLQLLSRMATLYPKYTWQSLYKTSATMLTDTAQHGFSPDWVTLKSGVYTADDITGNLGSYNAIRSYLWIGMLNDADKEKSTLLQTMQAMVAATQQLSAPPREVDTLNGQYTEAGSPGFSAALLPFLSASNQAALVEQQAERAHSLLQRNDGKHYYDNVLGLFGEAWYQERFRFGEHGELQTQCQK</sequence>
<name>D4ZDH6_SHEVD</name>
<dbReference type="RefSeq" id="WP_013049413.1">
    <property type="nucleotide sequence ID" value="NC_014012.1"/>
</dbReference>
<dbReference type="Gene3D" id="1.50.10.10">
    <property type="match status" value="1"/>
</dbReference>
<keyword evidence="8" id="KW-0732">Signal</keyword>
<dbReference type="InterPro" id="IPR008928">
    <property type="entry name" value="6-hairpin_glycosidase_sf"/>
</dbReference>
<proteinExistence type="inferred from homology"/>
<comment type="catalytic activity">
    <reaction evidence="1">
        <text>Endohydrolysis of (1-&gt;4)-beta-D-glucosidic linkages in cellulose, lichenin and cereal beta-D-glucans.</text>
        <dbReference type="EC" id="3.2.1.4"/>
    </reaction>
</comment>
<evidence type="ECO:0000256" key="3">
    <source>
        <dbReference type="ARBA" id="ARBA00012601"/>
    </source>
</evidence>
<gene>
    <name evidence="9" type="primary">bcsZ</name>
    <name evidence="9" type="ordered locus">SVI_0127</name>
</gene>
<evidence type="ECO:0000313" key="10">
    <source>
        <dbReference type="Proteomes" id="UP000002350"/>
    </source>
</evidence>
<dbReference type="GO" id="GO:0008810">
    <property type="term" value="F:cellulase activity"/>
    <property type="evidence" value="ECO:0007669"/>
    <property type="project" value="UniProtKB-EC"/>
</dbReference>
<evidence type="ECO:0000256" key="6">
    <source>
        <dbReference type="ARBA" id="ARBA00023295"/>
    </source>
</evidence>
<feature type="chain" id="PRO_5003068701" description="cellulase" evidence="8">
    <location>
        <begin position="24"/>
        <end position="371"/>
    </location>
</feature>
<organism evidence="9 10">
    <name type="scientific">Shewanella violacea (strain JCM 10179 / CIP 106290 / LMG 19151 / DSS12)</name>
    <dbReference type="NCBI Taxonomy" id="637905"/>
    <lineage>
        <taxon>Bacteria</taxon>
        <taxon>Pseudomonadati</taxon>
        <taxon>Pseudomonadota</taxon>
        <taxon>Gammaproteobacteria</taxon>
        <taxon>Alteromonadales</taxon>
        <taxon>Shewanellaceae</taxon>
        <taxon>Shewanella</taxon>
    </lineage>
</organism>
<keyword evidence="4" id="KW-0378">Hydrolase</keyword>
<dbReference type="GO" id="GO:0030245">
    <property type="term" value="P:cellulose catabolic process"/>
    <property type="evidence" value="ECO:0007669"/>
    <property type="project" value="UniProtKB-KW"/>
</dbReference>
<dbReference type="AlphaFoldDB" id="D4ZDH6"/>
<accession>D4ZDH6</accession>
<dbReference type="InterPro" id="IPR002037">
    <property type="entry name" value="Glyco_hydro_8"/>
</dbReference>
<dbReference type="Pfam" id="PF01270">
    <property type="entry name" value="Glyco_hydro_8"/>
    <property type="match status" value="1"/>
</dbReference>
<evidence type="ECO:0000256" key="5">
    <source>
        <dbReference type="ARBA" id="ARBA00023001"/>
    </source>
</evidence>
<dbReference type="eggNOG" id="COG3405">
    <property type="taxonomic scope" value="Bacteria"/>
</dbReference>
<protein>
    <recommendedName>
        <fullName evidence="3">cellulase</fullName>
        <ecNumber evidence="3">3.2.1.4</ecNumber>
    </recommendedName>
</protein>
<dbReference type="STRING" id="637905.SVI_0127"/>
<dbReference type="SUPFAM" id="SSF48208">
    <property type="entry name" value="Six-hairpin glycosidases"/>
    <property type="match status" value="1"/>
</dbReference>
<evidence type="ECO:0000256" key="4">
    <source>
        <dbReference type="ARBA" id="ARBA00022801"/>
    </source>
</evidence>
<evidence type="ECO:0000256" key="2">
    <source>
        <dbReference type="ARBA" id="ARBA00009209"/>
    </source>
</evidence>
<keyword evidence="6" id="KW-0326">Glycosidase</keyword>
<feature type="signal peptide" evidence="8">
    <location>
        <begin position="1"/>
        <end position="23"/>
    </location>
</feature>
<dbReference type="HOGENOM" id="CLU_037297_0_0_6"/>
<keyword evidence="7" id="KW-0119">Carbohydrate metabolism</keyword>
<dbReference type="CAZy" id="GH8">
    <property type="family name" value="Glycoside Hydrolase Family 8"/>
</dbReference>
<dbReference type="PRINTS" id="PR00735">
    <property type="entry name" value="GLHYDRLASE8"/>
</dbReference>
<dbReference type="SMR" id="D4ZDH6"/>
<comment type="similarity">
    <text evidence="2">Belongs to the glycosyl hydrolase 8 (cellulase D) family.</text>
</comment>
<dbReference type="Proteomes" id="UP000002350">
    <property type="component" value="Chromosome"/>
</dbReference>
<dbReference type="KEGG" id="svo:SVI_0127"/>
<keyword evidence="7" id="KW-0624">Polysaccharide degradation</keyword>
<dbReference type="NCBIfam" id="NF008305">
    <property type="entry name" value="PRK11097.1"/>
    <property type="match status" value="1"/>
</dbReference>
<evidence type="ECO:0000313" key="9">
    <source>
        <dbReference type="EMBL" id="BAJ00098.1"/>
    </source>
</evidence>
<dbReference type="EMBL" id="AP011177">
    <property type="protein sequence ID" value="BAJ00098.1"/>
    <property type="molecule type" value="Genomic_DNA"/>
</dbReference>
<dbReference type="OrthoDB" id="9766708at2"/>
<dbReference type="EC" id="3.2.1.4" evidence="3"/>
<evidence type="ECO:0000256" key="7">
    <source>
        <dbReference type="ARBA" id="ARBA00023326"/>
    </source>
</evidence>
<reference evidence="10" key="1">
    <citation type="journal article" date="2010" name="Mol. Biosyst.">
        <title>Complete genome sequence and comparative analysis of Shewanella violacea, a psychrophilic and piezophilic bacterium from deep sea floor sediments.</title>
        <authorList>
            <person name="Aono E."/>
            <person name="Baba T."/>
            <person name="Ara T."/>
            <person name="Nishi T."/>
            <person name="Nakamichi T."/>
            <person name="Inamoto E."/>
            <person name="Toyonaga H."/>
            <person name="Hasegawa M."/>
            <person name="Takai Y."/>
            <person name="Okumura Y."/>
            <person name="Baba M."/>
            <person name="Tomita M."/>
            <person name="Kato C."/>
            <person name="Oshima T."/>
            <person name="Nakasone K."/>
            <person name="Mori H."/>
        </authorList>
    </citation>
    <scope>NUCLEOTIDE SEQUENCE [LARGE SCALE GENOMIC DNA]</scope>
    <source>
        <strain evidence="10">JCM 10179 / CIP 106290 / LMG 19151 / DSS12</strain>
    </source>
</reference>
<dbReference type="InterPro" id="IPR012341">
    <property type="entry name" value="6hp_glycosidase-like_sf"/>
</dbReference>
<evidence type="ECO:0000256" key="1">
    <source>
        <dbReference type="ARBA" id="ARBA00000966"/>
    </source>
</evidence>
<keyword evidence="10" id="KW-1185">Reference proteome</keyword>